<protein>
    <submittedName>
        <fullName evidence="2">GNAT family acetyltransferase</fullName>
    </submittedName>
</protein>
<keyword evidence="2" id="KW-0808">Transferase</keyword>
<organism evidence="2 3">
    <name type="scientific">Rummeliibacillus stabekisii</name>
    <dbReference type="NCBI Taxonomy" id="241244"/>
    <lineage>
        <taxon>Bacteria</taxon>
        <taxon>Bacillati</taxon>
        <taxon>Bacillota</taxon>
        <taxon>Bacilli</taxon>
        <taxon>Bacillales</taxon>
        <taxon>Caryophanaceae</taxon>
        <taxon>Rummeliibacillus</taxon>
    </lineage>
</organism>
<dbReference type="InterPro" id="IPR050276">
    <property type="entry name" value="MshD_Acetyltransferase"/>
</dbReference>
<dbReference type="RefSeq" id="WP_066787550.1">
    <property type="nucleotide sequence ID" value="NZ_CP014806.1"/>
</dbReference>
<dbReference type="Gene3D" id="3.40.630.30">
    <property type="match status" value="1"/>
</dbReference>
<dbReference type="SUPFAM" id="SSF55729">
    <property type="entry name" value="Acyl-CoA N-acyltransferases (Nat)"/>
    <property type="match status" value="1"/>
</dbReference>
<reference evidence="3" key="2">
    <citation type="submission" date="2016-03" db="EMBL/GenBank/DDBJ databases">
        <authorList>
            <person name="Ploux O."/>
        </authorList>
    </citation>
    <scope>NUCLEOTIDE SEQUENCE [LARGE SCALE GENOMIC DNA]</scope>
    <source>
        <strain evidence="3">PP9</strain>
    </source>
</reference>
<accession>A0A143HCF0</accession>
<dbReference type="Proteomes" id="UP000076021">
    <property type="component" value="Chromosome"/>
</dbReference>
<dbReference type="OrthoDB" id="1821130at2"/>
<dbReference type="InterPro" id="IPR000182">
    <property type="entry name" value="GNAT_dom"/>
</dbReference>
<keyword evidence="3" id="KW-1185">Reference proteome</keyword>
<gene>
    <name evidence="2" type="ORF">ATY39_06590</name>
</gene>
<name>A0A143HCF0_9BACL</name>
<sequence length="198" mass="23477">MIIRDYNHRDETGWVRCRALAFLQTAYFDNVLTKKEHYQNPSIELVAEHDGQIVGLIDVEYAEEQTVCSRGEGLGGMIWHIAVHPDFYRQGIGQQLLVAAENRAKKLGLNRLEAWTRNDLWVQKWYKRMQFNIVDSYYHVYFEEDELHPNYKSSIPDLYLVNTFAHYVGKNIEQFKDNKRIYECVCFEKFIFLPLNNS</sequence>
<dbReference type="KEGG" id="rst:ATY39_06590"/>
<dbReference type="Pfam" id="PF13508">
    <property type="entry name" value="Acetyltransf_7"/>
    <property type="match status" value="1"/>
</dbReference>
<evidence type="ECO:0000313" key="3">
    <source>
        <dbReference type="Proteomes" id="UP000076021"/>
    </source>
</evidence>
<dbReference type="CDD" id="cd04301">
    <property type="entry name" value="NAT_SF"/>
    <property type="match status" value="1"/>
</dbReference>
<dbReference type="GO" id="GO:0016747">
    <property type="term" value="F:acyltransferase activity, transferring groups other than amino-acyl groups"/>
    <property type="evidence" value="ECO:0007669"/>
    <property type="project" value="InterPro"/>
</dbReference>
<dbReference type="InterPro" id="IPR016181">
    <property type="entry name" value="Acyl_CoA_acyltransferase"/>
</dbReference>
<dbReference type="PROSITE" id="PS51186">
    <property type="entry name" value="GNAT"/>
    <property type="match status" value="1"/>
</dbReference>
<proteinExistence type="predicted"/>
<dbReference type="STRING" id="241244.ATY39_06590"/>
<dbReference type="AlphaFoldDB" id="A0A143HCF0"/>
<evidence type="ECO:0000259" key="1">
    <source>
        <dbReference type="PROSITE" id="PS51186"/>
    </source>
</evidence>
<evidence type="ECO:0000313" key="2">
    <source>
        <dbReference type="EMBL" id="AMW99156.1"/>
    </source>
</evidence>
<dbReference type="EMBL" id="CP014806">
    <property type="protein sequence ID" value="AMW99156.1"/>
    <property type="molecule type" value="Genomic_DNA"/>
</dbReference>
<dbReference type="PANTHER" id="PTHR43617">
    <property type="entry name" value="L-AMINO ACID N-ACETYLTRANSFERASE"/>
    <property type="match status" value="1"/>
</dbReference>
<feature type="domain" description="N-acetyltransferase" evidence="1">
    <location>
        <begin position="1"/>
        <end position="165"/>
    </location>
</feature>
<reference evidence="2 3" key="1">
    <citation type="journal article" date="2016" name="Genome Announc.">
        <title>Whole-Genome Sequence of Rummeliibacillus stabekisii Strain PP9 Isolated from Antarctic Soil.</title>
        <authorList>
            <person name="da Mota F.F."/>
            <person name="Vollu R.E."/>
            <person name="Jurelevicius D."/>
            <person name="Seldin L."/>
        </authorList>
    </citation>
    <scope>NUCLEOTIDE SEQUENCE [LARGE SCALE GENOMIC DNA]</scope>
    <source>
        <strain evidence="2 3">PP9</strain>
    </source>
</reference>